<name>A0A2P8ECK9_9BACT</name>
<dbReference type="SUPFAM" id="SSF55785">
    <property type="entry name" value="PYP-like sensor domain (PAS domain)"/>
    <property type="match status" value="2"/>
</dbReference>
<dbReference type="InterPro" id="IPR036097">
    <property type="entry name" value="HisK_dim/P_sf"/>
</dbReference>
<evidence type="ECO:0000313" key="5">
    <source>
        <dbReference type="Proteomes" id="UP000240708"/>
    </source>
</evidence>
<protein>
    <recommendedName>
        <fullName evidence="2">histidine kinase</fullName>
        <ecNumber evidence="2">2.7.13.3</ecNumber>
    </recommendedName>
</protein>
<dbReference type="Proteomes" id="UP000240708">
    <property type="component" value="Unassembled WGS sequence"/>
</dbReference>
<dbReference type="RefSeq" id="WP_106565309.1">
    <property type="nucleotide sequence ID" value="NZ_PYGF01000001.1"/>
</dbReference>
<evidence type="ECO:0000256" key="2">
    <source>
        <dbReference type="ARBA" id="ARBA00012438"/>
    </source>
</evidence>
<evidence type="ECO:0000259" key="3">
    <source>
        <dbReference type="SMART" id="SM00091"/>
    </source>
</evidence>
<dbReference type="OrthoDB" id="6231665at2"/>
<dbReference type="AlphaFoldDB" id="A0A2P8ECK9"/>
<dbReference type="Gene3D" id="3.30.450.20">
    <property type="entry name" value="PAS domain"/>
    <property type="match status" value="2"/>
</dbReference>
<gene>
    <name evidence="4" type="ORF">CLV48_101121</name>
</gene>
<reference evidence="4 5" key="1">
    <citation type="submission" date="2018-03" db="EMBL/GenBank/DDBJ databases">
        <title>Genomic Encyclopedia of Archaeal and Bacterial Type Strains, Phase II (KMG-II): from individual species to whole genera.</title>
        <authorList>
            <person name="Goeker M."/>
        </authorList>
    </citation>
    <scope>NUCLEOTIDE SEQUENCE [LARGE SCALE GENOMIC DNA]</scope>
    <source>
        <strain evidence="4 5">DSM 28057</strain>
    </source>
</reference>
<dbReference type="SMART" id="SM00091">
    <property type="entry name" value="PAS"/>
    <property type="match status" value="2"/>
</dbReference>
<evidence type="ECO:0000313" key="4">
    <source>
        <dbReference type="EMBL" id="PSL07191.1"/>
    </source>
</evidence>
<dbReference type="Pfam" id="PF13426">
    <property type="entry name" value="PAS_9"/>
    <property type="match status" value="2"/>
</dbReference>
<comment type="catalytic activity">
    <reaction evidence="1">
        <text>ATP + protein L-histidine = ADP + protein N-phospho-L-histidine.</text>
        <dbReference type="EC" id="2.7.13.3"/>
    </reaction>
</comment>
<evidence type="ECO:0000256" key="1">
    <source>
        <dbReference type="ARBA" id="ARBA00000085"/>
    </source>
</evidence>
<accession>A0A2P8ECK9</accession>
<feature type="domain" description="PAS" evidence="3">
    <location>
        <begin position="127"/>
        <end position="193"/>
    </location>
</feature>
<proteinExistence type="predicted"/>
<organism evidence="4 5">
    <name type="scientific">Cecembia rubra</name>
    <dbReference type="NCBI Taxonomy" id="1485585"/>
    <lineage>
        <taxon>Bacteria</taxon>
        <taxon>Pseudomonadati</taxon>
        <taxon>Bacteroidota</taxon>
        <taxon>Cytophagia</taxon>
        <taxon>Cytophagales</taxon>
        <taxon>Cyclobacteriaceae</taxon>
        <taxon>Cecembia</taxon>
    </lineage>
</organism>
<dbReference type="InterPro" id="IPR000014">
    <property type="entry name" value="PAS"/>
</dbReference>
<dbReference type="InterPro" id="IPR035965">
    <property type="entry name" value="PAS-like_dom_sf"/>
</dbReference>
<dbReference type="CDD" id="cd00082">
    <property type="entry name" value="HisKA"/>
    <property type="match status" value="1"/>
</dbReference>
<dbReference type="EC" id="2.7.13.3" evidence="2"/>
<dbReference type="CDD" id="cd00130">
    <property type="entry name" value="PAS"/>
    <property type="match status" value="2"/>
</dbReference>
<dbReference type="EMBL" id="PYGF01000001">
    <property type="protein sequence ID" value="PSL07191.1"/>
    <property type="molecule type" value="Genomic_DNA"/>
</dbReference>
<comment type="caution">
    <text evidence="4">The sequence shown here is derived from an EMBL/GenBank/DDBJ whole genome shotgun (WGS) entry which is preliminary data.</text>
</comment>
<dbReference type="Gene3D" id="1.10.287.130">
    <property type="match status" value="1"/>
</dbReference>
<dbReference type="SUPFAM" id="SSF47384">
    <property type="entry name" value="Homodimeric domain of signal transducing histidine kinase"/>
    <property type="match status" value="1"/>
</dbReference>
<keyword evidence="5" id="KW-1185">Reference proteome</keyword>
<sequence>MLKIKELEFLVPDYLKNSDLLYVGILDIEGQIFFAGKQFITLFEPNGADIFEKNFRETLHEGNKFDLNDFLLQVSEKPNHQTQIQLIHGNKMIKWEFSVLKNAEGDFSGIMAVGHKISAVLPQPDFLLCSDNSDSQTDIFIQLNSRWEIVHLNSKAVEFFDRKAKELIGKTIWQVYPDQSFYKHALEFKNAKESKKPRIFEEFNSMNGRYYKIFVNPKSSGIDLLLKDVTDIQKVSEDYRMVNLTLQTVLDFSDEHIFIVSKDLRIFGFNNKAEQLIKSIFGKTLKKGDKFLAYLMDDMDEFFLKHVEDILQGKKFYLEREIHLNKLGQKIWYSHKFHPLKDLDGQVKGFLYSCKDIHQERIGFEKLAKQNKVMREVLYQQSSTLRSPLSSILGLLELIDKEKLDKENRKYFSYLKPLAQELDQLIRNNSKQISDLD</sequence>
<dbReference type="GO" id="GO:0000155">
    <property type="term" value="F:phosphorelay sensor kinase activity"/>
    <property type="evidence" value="ECO:0007669"/>
    <property type="project" value="InterPro"/>
</dbReference>
<feature type="domain" description="PAS" evidence="3">
    <location>
        <begin position="244"/>
        <end position="312"/>
    </location>
</feature>
<dbReference type="InterPro" id="IPR003661">
    <property type="entry name" value="HisK_dim/P_dom"/>
</dbReference>